<protein>
    <submittedName>
        <fullName evidence="9">TonB-dependent receptor</fullName>
    </submittedName>
</protein>
<evidence type="ECO:0000256" key="6">
    <source>
        <dbReference type="SAM" id="SignalP"/>
    </source>
</evidence>
<dbReference type="PROSITE" id="PS00430">
    <property type="entry name" value="TONB_DEPENDENT_REC_1"/>
    <property type="match status" value="1"/>
</dbReference>
<evidence type="ECO:0000256" key="5">
    <source>
        <dbReference type="RuleBase" id="RU003357"/>
    </source>
</evidence>
<organism evidence="9 10">
    <name type="scientific">Hyphomonas atlantica</name>
    <dbReference type="NCBI Taxonomy" id="1280948"/>
    <lineage>
        <taxon>Bacteria</taxon>
        <taxon>Pseudomonadati</taxon>
        <taxon>Pseudomonadota</taxon>
        <taxon>Alphaproteobacteria</taxon>
        <taxon>Hyphomonadales</taxon>
        <taxon>Hyphomonadaceae</taxon>
        <taxon>Hyphomonas</taxon>
    </lineage>
</organism>
<gene>
    <name evidence="9" type="ORF">DCG65_07410</name>
</gene>
<dbReference type="Pfam" id="PF07715">
    <property type="entry name" value="Plug"/>
    <property type="match status" value="1"/>
</dbReference>
<keyword evidence="4" id="KW-0998">Cell outer membrane</keyword>
<dbReference type="Proteomes" id="UP000259173">
    <property type="component" value="Unassembled WGS sequence"/>
</dbReference>
<dbReference type="PANTHER" id="PTHR40980:SF5">
    <property type="entry name" value="TONB-DEPENDENT RECEPTOR"/>
    <property type="match status" value="1"/>
</dbReference>
<keyword evidence="5" id="KW-0798">TonB box</keyword>
<dbReference type="InterPro" id="IPR000531">
    <property type="entry name" value="Beta-barrel_TonB"/>
</dbReference>
<dbReference type="AlphaFoldDB" id="A0A3B9L0C7"/>
<evidence type="ECO:0000259" key="7">
    <source>
        <dbReference type="Pfam" id="PF00593"/>
    </source>
</evidence>
<evidence type="ECO:0000256" key="1">
    <source>
        <dbReference type="ARBA" id="ARBA00004442"/>
    </source>
</evidence>
<dbReference type="InterPro" id="IPR036942">
    <property type="entry name" value="Beta-barrel_TonB_sf"/>
</dbReference>
<name>A0A3B9L0C7_9PROT</name>
<feature type="domain" description="TonB-dependent receptor-like beta-barrel" evidence="7">
    <location>
        <begin position="414"/>
        <end position="776"/>
    </location>
</feature>
<dbReference type="Gene3D" id="2.40.170.20">
    <property type="entry name" value="TonB-dependent receptor, beta-barrel domain"/>
    <property type="match status" value="1"/>
</dbReference>
<feature type="chain" id="PRO_5017576353" evidence="6">
    <location>
        <begin position="27"/>
        <end position="870"/>
    </location>
</feature>
<comment type="caution">
    <text evidence="9">The sequence shown here is derived from an EMBL/GenBank/DDBJ whole genome shotgun (WGS) entry which is preliminary data.</text>
</comment>
<dbReference type="GO" id="GO:0009279">
    <property type="term" value="C:cell outer membrane"/>
    <property type="evidence" value="ECO:0007669"/>
    <property type="project" value="UniProtKB-SubCell"/>
</dbReference>
<evidence type="ECO:0000256" key="2">
    <source>
        <dbReference type="ARBA" id="ARBA00022729"/>
    </source>
</evidence>
<keyword evidence="9" id="KW-0675">Receptor</keyword>
<keyword evidence="3 5" id="KW-0472">Membrane</keyword>
<sequence>MRHQLLKGTLLFGTALALANHIPAVAQEAPSEQEETAEEARELETVVVRGEYIPAPQRETSQVASFLAPEDLARQGDSNAALALTRLSGLSIVSDKFAYVRGLGDRYSAALLNGSPLPSPEPLRRTVPLDLFPSNALDGATVQKTFSVNYPGEFGGGIIDLQTLRQPNENFFHVKLGASANTATTFDKGIFVRGSDTDWSGYDDGLRNLPQPLGLVLSLDQSLNSLDDDAIEAVGESLVNTPLNVIQEKDLEPNYNGSVEFGRIVEGKEFDLGIIGVAGFDSGWATKQATRQFVQGGVLGNDYQTLETNYNATVNALSSATINWYSGHEVQATVFYVHDTSKEAQIDTGTDFNAQGSSGEIFDESSGWFERGLLFGQLRGEHTFDDLVLSWRGSVAQSTRDAPYERSLRRYINDDGVPAYQVANSYDIRFSDLTDDIKGIGGDAEYTIELSDSREAVLSGGFDVSSTEREYNFYAFRFAGGNSISEDIQIQRPDFLFSPDNIDPQRFVLQEITTPNDSYEGQLDVYAAYVEGDIEWTDFIQTTLGLRYEEAQQTVNTFDRFGNEGAGAVDLENDYLLPSLTFTWNFAEDLQLRLGYSQTIARPQFRELALSNYFDPESERSYRGNNGLVDTELTNYDARLEYYLGPNEFITIAGFYKELENPIEEIQYSTSTFVFETTFINSPKAELFGGEFEYRTLFEFPFDNSFFNDRDGRFSINYTYTSSEVQADENDQVFDPISRSLRDASFFGLDGSDLQGTPENILNAQFGWESDVEQLTLLVGWVDDRILQRGIDLPGAALPDIIEDPGIQLDLVYNRDFEVVGREFTLGLSGRNLLDEAHEEYQISEGELGRTEFNTYDRGQTFSVSLTAKF</sequence>
<evidence type="ECO:0000313" key="9">
    <source>
        <dbReference type="EMBL" id="HAE94372.1"/>
    </source>
</evidence>
<evidence type="ECO:0000256" key="3">
    <source>
        <dbReference type="ARBA" id="ARBA00023136"/>
    </source>
</evidence>
<evidence type="ECO:0000256" key="4">
    <source>
        <dbReference type="ARBA" id="ARBA00023237"/>
    </source>
</evidence>
<dbReference type="InterPro" id="IPR037066">
    <property type="entry name" value="Plug_dom_sf"/>
</dbReference>
<evidence type="ECO:0000313" key="10">
    <source>
        <dbReference type="Proteomes" id="UP000259173"/>
    </source>
</evidence>
<dbReference type="EMBL" id="DMBR01000222">
    <property type="protein sequence ID" value="HAE94372.1"/>
    <property type="molecule type" value="Genomic_DNA"/>
</dbReference>
<dbReference type="Pfam" id="PF00593">
    <property type="entry name" value="TonB_dep_Rec_b-barrel"/>
    <property type="match status" value="1"/>
</dbReference>
<dbReference type="InterPro" id="IPR010916">
    <property type="entry name" value="TonB_box_CS"/>
</dbReference>
<keyword evidence="2 6" id="KW-0732">Signal</keyword>
<comment type="similarity">
    <text evidence="5">Belongs to the TonB-dependent receptor family.</text>
</comment>
<dbReference type="PANTHER" id="PTHR40980">
    <property type="entry name" value="PLUG DOMAIN-CONTAINING PROTEIN"/>
    <property type="match status" value="1"/>
</dbReference>
<reference evidence="9 10" key="1">
    <citation type="journal article" date="2018" name="Nat. Biotechnol.">
        <title>A standardized bacterial taxonomy based on genome phylogeny substantially revises the tree of life.</title>
        <authorList>
            <person name="Parks D.H."/>
            <person name="Chuvochina M."/>
            <person name="Waite D.W."/>
            <person name="Rinke C."/>
            <person name="Skarshewski A."/>
            <person name="Chaumeil P.A."/>
            <person name="Hugenholtz P."/>
        </authorList>
    </citation>
    <scope>NUCLEOTIDE SEQUENCE [LARGE SCALE GENOMIC DNA]</scope>
    <source>
        <strain evidence="9">UBA8557</strain>
    </source>
</reference>
<comment type="subcellular location">
    <subcellularLocation>
        <location evidence="1 5">Cell outer membrane</location>
    </subcellularLocation>
</comment>
<feature type="domain" description="TonB-dependent receptor plug" evidence="8">
    <location>
        <begin position="57"/>
        <end position="157"/>
    </location>
</feature>
<feature type="signal peptide" evidence="6">
    <location>
        <begin position="1"/>
        <end position="26"/>
    </location>
</feature>
<accession>A0A3B9L0C7</accession>
<proteinExistence type="inferred from homology"/>
<dbReference type="Gene3D" id="2.170.130.10">
    <property type="entry name" value="TonB-dependent receptor, plug domain"/>
    <property type="match status" value="1"/>
</dbReference>
<dbReference type="SUPFAM" id="SSF56935">
    <property type="entry name" value="Porins"/>
    <property type="match status" value="1"/>
</dbReference>
<evidence type="ECO:0000259" key="8">
    <source>
        <dbReference type="Pfam" id="PF07715"/>
    </source>
</evidence>
<dbReference type="InterPro" id="IPR012910">
    <property type="entry name" value="Plug_dom"/>
</dbReference>